<dbReference type="Proteomes" id="UP001500831">
    <property type="component" value="Unassembled WGS sequence"/>
</dbReference>
<reference evidence="2 3" key="1">
    <citation type="journal article" date="2019" name="Int. J. Syst. Evol. Microbiol.">
        <title>The Global Catalogue of Microorganisms (GCM) 10K type strain sequencing project: providing services to taxonomists for standard genome sequencing and annotation.</title>
        <authorList>
            <consortium name="The Broad Institute Genomics Platform"/>
            <consortium name="The Broad Institute Genome Sequencing Center for Infectious Disease"/>
            <person name="Wu L."/>
            <person name="Ma J."/>
        </authorList>
    </citation>
    <scope>NUCLEOTIDE SEQUENCE [LARGE SCALE GENOMIC DNA]</scope>
    <source>
        <strain evidence="2 3">JCM 6242</strain>
    </source>
</reference>
<accession>A0ABN3VZZ2</accession>
<evidence type="ECO:0000313" key="3">
    <source>
        <dbReference type="Proteomes" id="UP001500831"/>
    </source>
</evidence>
<keyword evidence="3" id="KW-1185">Reference proteome</keyword>
<comment type="caution">
    <text evidence="2">The sequence shown here is derived from an EMBL/GenBank/DDBJ whole genome shotgun (WGS) entry which is preliminary data.</text>
</comment>
<proteinExistence type="predicted"/>
<dbReference type="EMBL" id="BAAAVI010000031">
    <property type="protein sequence ID" value="GAA2880592.1"/>
    <property type="molecule type" value="Genomic_DNA"/>
</dbReference>
<name>A0ABN3VZZ2_9ACTN</name>
<organism evidence="2 3">
    <name type="scientific">Streptosporangium fragile</name>
    <dbReference type="NCBI Taxonomy" id="46186"/>
    <lineage>
        <taxon>Bacteria</taxon>
        <taxon>Bacillati</taxon>
        <taxon>Actinomycetota</taxon>
        <taxon>Actinomycetes</taxon>
        <taxon>Streptosporangiales</taxon>
        <taxon>Streptosporangiaceae</taxon>
        <taxon>Streptosporangium</taxon>
    </lineage>
</organism>
<sequence>MKNLQDIRQVLTGHLNPWIPRCAMILSRPTGGQPIHPVDGNDENAMIAAGGGSRSHS</sequence>
<evidence type="ECO:0000256" key="1">
    <source>
        <dbReference type="SAM" id="MobiDB-lite"/>
    </source>
</evidence>
<gene>
    <name evidence="2" type="ORF">GCM10010517_43230</name>
</gene>
<protein>
    <submittedName>
        <fullName evidence="2">Uncharacterized protein</fullName>
    </submittedName>
</protein>
<evidence type="ECO:0000313" key="2">
    <source>
        <dbReference type="EMBL" id="GAA2880592.1"/>
    </source>
</evidence>
<feature type="region of interest" description="Disordered" evidence="1">
    <location>
        <begin position="33"/>
        <end position="57"/>
    </location>
</feature>